<dbReference type="GO" id="GO:0048731">
    <property type="term" value="P:system development"/>
    <property type="evidence" value="ECO:0007669"/>
    <property type="project" value="UniProtKB-ARBA"/>
</dbReference>
<dbReference type="FunFam" id="3.50.30.30:FF:000005">
    <property type="entry name" value="subtilisin-like protease SBT1.5"/>
    <property type="match status" value="1"/>
</dbReference>
<dbReference type="Pfam" id="PF00082">
    <property type="entry name" value="Peptidase_S8"/>
    <property type="match status" value="1"/>
</dbReference>
<dbReference type="GO" id="GO:0005576">
    <property type="term" value="C:extracellular region"/>
    <property type="evidence" value="ECO:0000318"/>
    <property type="project" value="GO_Central"/>
</dbReference>
<evidence type="ECO:0000256" key="11">
    <source>
        <dbReference type="PROSITE-ProRule" id="PRU01240"/>
    </source>
</evidence>
<feature type="domain" description="Peptidase S8/S53" evidence="13">
    <location>
        <begin position="128"/>
        <end position="582"/>
    </location>
</feature>
<dbReference type="InterPro" id="IPR036852">
    <property type="entry name" value="Peptidase_S8/S53_dom_sf"/>
</dbReference>
<keyword evidence="7 11" id="KW-0720">Serine protease</keyword>
<reference evidence="17 18" key="1">
    <citation type="journal article" date="2014" name="Nat. Genet.">
        <title>Genome sequence of the hot pepper provides insights into the evolution of pungency in Capsicum species.</title>
        <authorList>
            <person name="Kim S."/>
            <person name="Park M."/>
            <person name="Yeom S.I."/>
            <person name="Kim Y.M."/>
            <person name="Lee J.M."/>
            <person name="Lee H.A."/>
            <person name="Seo E."/>
            <person name="Choi J."/>
            <person name="Cheong K."/>
            <person name="Kim K.T."/>
            <person name="Jung K."/>
            <person name="Lee G.W."/>
            <person name="Oh S.K."/>
            <person name="Bae C."/>
            <person name="Kim S.B."/>
            <person name="Lee H.Y."/>
            <person name="Kim S.Y."/>
            <person name="Kim M.S."/>
            <person name="Kang B.C."/>
            <person name="Jo Y.D."/>
            <person name="Yang H.B."/>
            <person name="Jeong H.J."/>
            <person name="Kang W.H."/>
            <person name="Kwon J.K."/>
            <person name="Shin C."/>
            <person name="Lim J.Y."/>
            <person name="Park J.H."/>
            <person name="Huh J.H."/>
            <person name="Kim J.S."/>
            <person name="Kim B.D."/>
            <person name="Cohen O."/>
            <person name="Paran I."/>
            <person name="Suh M.C."/>
            <person name="Lee S.B."/>
            <person name="Kim Y.K."/>
            <person name="Shin Y."/>
            <person name="Noh S.J."/>
            <person name="Park J."/>
            <person name="Seo Y.S."/>
            <person name="Kwon S.Y."/>
            <person name="Kim H.A."/>
            <person name="Park J.M."/>
            <person name="Kim H.J."/>
            <person name="Choi S.B."/>
            <person name="Bosland P.W."/>
            <person name="Reeves G."/>
            <person name="Jo S.H."/>
            <person name="Lee B.W."/>
            <person name="Cho H.T."/>
            <person name="Choi H.S."/>
            <person name="Lee M.S."/>
            <person name="Yu Y."/>
            <person name="Do Choi Y."/>
            <person name="Park B.S."/>
            <person name="van Deynze A."/>
            <person name="Ashrafi H."/>
            <person name="Hill T."/>
            <person name="Kim W.T."/>
            <person name="Pai H.S."/>
            <person name="Ahn H.K."/>
            <person name="Yeam I."/>
            <person name="Giovannoni J.J."/>
            <person name="Rose J.K."/>
            <person name="Sorensen I."/>
            <person name="Lee S.J."/>
            <person name="Kim R.W."/>
            <person name="Choi I.Y."/>
            <person name="Choi B.S."/>
            <person name="Lim J.S."/>
            <person name="Lee Y.H."/>
            <person name="Choi D."/>
        </authorList>
    </citation>
    <scope>NUCLEOTIDE SEQUENCE [LARGE SCALE GENOMIC DNA]</scope>
    <source>
        <strain evidence="18">cv. CM334</strain>
    </source>
</reference>
<dbReference type="GO" id="GO:0006508">
    <property type="term" value="P:proteolysis"/>
    <property type="evidence" value="ECO:0007669"/>
    <property type="project" value="UniProtKB-KW"/>
</dbReference>
<dbReference type="Gene3D" id="3.40.50.200">
    <property type="entry name" value="Peptidase S8/S53 domain"/>
    <property type="match status" value="1"/>
</dbReference>
<protein>
    <submittedName>
        <fullName evidence="17">Subtilisin-like protease SBT1.6</fullName>
    </submittedName>
</protein>
<accession>A0A1U8EHF8</accession>
<dbReference type="InterPro" id="IPR045051">
    <property type="entry name" value="SBT"/>
</dbReference>
<proteinExistence type="inferred from homology"/>
<dbReference type="InterPro" id="IPR015500">
    <property type="entry name" value="Peptidase_S8_subtilisin-rel"/>
</dbReference>
<sequence>MSSSIVFQVIALLALCHVTLQSTSEESTFIIHMAKSQMPDSFDDHTHWYSSSLKSVSESAEMLYVYNNAVHGYAARLTKKEAESIQKQRGILSVMPEMKYELHTTRTPLFLGLDRSADFFPESNAMGDVIVGVLDTGVWPESKSFDDSGFGPIPASWKGECESGTNFSSKNCNRKLIGARYFAKGYESTMGLIDETKESKSPRDDDGHGTHTSTTAAGSVVQGASLFGFASGSARGMATHARVAVYKVCWIGGCFSSDILAALDKAIDDNVNVLSLSLGGGNSDYYRDSVAIGAFAAMEKGILVSCSAGNSGPSPYSLSNVAPWITTVGAGTLDRDFPAYLSLGNGKNFSGVSLYKGPMSLSKMLPFVYAGNASNSTNGNLCMMGTLIPEQVKGKIVLCDRGLNPRVQKGSVVKAAGGVGMVLANTAANGDELVADAHLLPATTVGQTTGEAIKKYLTSDPNPTATILFEGTKVGIKPSPVVAAFSSRGPNSITQEILKPDIIAPGVNIIAGWTGAVGPTGLAEDNRRVGFNIISGTSMSCPHVSGLAALLKGAHPDWSPAAIRSALMTTAYTVYKNGGALQDVATGKPSTPFDHGAGHVDPVAALNPGLVYDLKAEDYLNFLCALNYTSTQINSIARRPFSCDTSKKFSVTDLNYPSFAVVFSEQMIADSGSGSSSIKHIRTVTNVGPAGLYKVNVISPSNLVKVTVEPETLAFTRTNEQKSYTVTFTAPSMPSTKNVNGRIEWSDGKHVVSSPVAISWT</sequence>
<dbReference type="AlphaFoldDB" id="A0A1U8EHF8"/>
<evidence type="ECO:0000256" key="5">
    <source>
        <dbReference type="ARBA" id="ARBA00022729"/>
    </source>
</evidence>
<dbReference type="CDD" id="cd04852">
    <property type="entry name" value="Peptidases_S8_3"/>
    <property type="match status" value="1"/>
</dbReference>
<organism evidence="17 18">
    <name type="scientific">Capsicum annuum</name>
    <name type="common">Capsicum pepper</name>
    <dbReference type="NCBI Taxonomy" id="4072"/>
    <lineage>
        <taxon>Eukaryota</taxon>
        <taxon>Viridiplantae</taxon>
        <taxon>Streptophyta</taxon>
        <taxon>Embryophyta</taxon>
        <taxon>Tracheophyta</taxon>
        <taxon>Spermatophyta</taxon>
        <taxon>Magnoliopsida</taxon>
        <taxon>eudicotyledons</taxon>
        <taxon>Gunneridae</taxon>
        <taxon>Pentapetalae</taxon>
        <taxon>asterids</taxon>
        <taxon>lamiids</taxon>
        <taxon>Solanales</taxon>
        <taxon>Solanaceae</taxon>
        <taxon>Solanoideae</taxon>
        <taxon>Capsiceae</taxon>
        <taxon>Capsicum</taxon>
    </lineage>
</organism>
<feature type="signal peptide" evidence="12">
    <location>
        <begin position="1"/>
        <end position="21"/>
    </location>
</feature>
<dbReference type="InterPro" id="IPR046450">
    <property type="entry name" value="PA_dom_sf"/>
</dbReference>
<keyword evidence="8" id="KW-0865">Zymogen</keyword>
<evidence type="ECO:0000256" key="10">
    <source>
        <dbReference type="PIRSR" id="PIRSR615500-1"/>
    </source>
</evidence>
<keyword evidence="18" id="KW-1185">Reference proteome</keyword>
<dbReference type="FunFam" id="3.40.50.200:FF:000006">
    <property type="entry name" value="Subtilisin-like protease SBT1.5"/>
    <property type="match status" value="1"/>
</dbReference>
<reference evidence="17 18" key="2">
    <citation type="journal article" date="2017" name="Genome Biol.">
        <title>New reference genome sequences of hot pepper reveal the massive evolution of plant disease-resistance genes by retroduplication.</title>
        <authorList>
            <person name="Kim S."/>
            <person name="Park J."/>
            <person name="Yeom S.I."/>
            <person name="Kim Y.M."/>
            <person name="Seo E."/>
            <person name="Kim K.T."/>
            <person name="Kim M.S."/>
            <person name="Lee J.M."/>
            <person name="Cheong K."/>
            <person name="Shin H.S."/>
            <person name="Kim S.B."/>
            <person name="Han K."/>
            <person name="Lee J."/>
            <person name="Park M."/>
            <person name="Lee H.A."/>
            <person name="Lee H.Y."/>
            <person name="Lee Y."/>
            <person name="Oh S."/>
            <person name="Lee J.H."/>
            <person name="Choi E."/>
            <person name="Choi E."/>
            <person name="Lee S.E."/>
            <person name="Jeon J."/>
            <person name="Kim H."/>
            <person name="Choi G."/>
            <person name="Song H."/>
            <person name="Lee J."/>
            <person name="Lee S.C."/>
            <person name="Kwon J.K."/>
            <person name="Lee H.Y."/>
            <person name="Koo N."/>
            <person name="Hong Y."/>
            <person name="Kim R.W."/>
            <person name="Kang W.H."/>
            <person name="Huh J.H."/>
            <person name="Kang B.C."/>
            <person name="Yang T.J."/>
            <person name="Lee Y.H."/>
            <person name="Bennetzen J.L."/>
            <person name="Choi D."/>
        </authorList>
    </citation>
    <scope>NUCLEOTIDE SEQUENCE [LARGE SCALE GENOMIC DNA]</scope>
    <source>
        <strain evidence="18">cv. CM334</strain>
    </source>
</reference>
<comment type="caution">
    <text evidence="17">The sequence shown here is derived from an EMBL/GenBank/DDBJ whole genome shotgun (WGS) entry which is preliminary data.</text>
</comment>
<feature type="domain" description="PA" evidence="14">
    <location>
        <begin position="380"/>
        <end position="453"/>
    </location>
</feature>
<keyword evidence="9" id="KW-0325">Glycoprotein</keyword>
<dbReference type="Pfam" id="PF17766">
    <property type="entry name" value="fn3_6"/>
    <property type="match status" value="1"/>
</dbReference>
<dbReference type="InterPro" id="IPR003137">
    <property type="entry name" value="PA_domain"/>
</dbReference>
<evidence type="ECO:0000259" key="16">
    <source>
        <dbReference type="Pfam" id="PF17766"/>
    </source>
</evidence>
<dbReference type="Pfam" id="PF05922">
    <property type="entry name" value="Inhibitor_I9"/>
    <property type="match status" value="1"/>
</dbReference>
<evidence type="ECO:0000259" key="14">
    <source>
        <dbReference type="Pfam" id="PF02225"/>
    </source>
</evidence>
<dbReference type="CDD" id="cd02120">
    <property type="entry name" value="PA_subtilisin_like"/>
    <property type="match status" value="1"/>
</dbReference>
<dbReference type="InterPro" id="IPR010259">
    <property type="entry name" value="S8pro/Inhibitor_I9"/>
</dbReference>
<evidence type="ECO:0000259" key="15">
    <source>
        <dbReference type="Pfam" id="PF05922"/>
    </source>
</evidence>
<dbReference type="InterPro" id="IPR000209">
    <property type="entry name" value="Peptidase_S8/S53_dom"/>
</dbReference>
<name>A0A1U8EHF8_CAPAN</name>
<dbReference type="Pfam" id="PF02225">
    <property type="entry name" value="PA"/>
    <property type="match status" value="1"/>
</dbReference>
<dbReference type="PANTHER" id="PTHR10795">
    <property type="entry name" value="PROPROTEIN CONVERTASE SUBTILISIN/KEXIN"/>
    <property type="match status" value="1"/>
</dbReference>
<dbReference type="PROSITE" id="PS51892">
    <property type="entry name" value="SUBTILASE"/>
    <property type="match status" value="1"/>
</dbReference>
<feature type="domain" description="Inhibitor I9" evidence="15">
    <location>
        <begin position="28"/>
        <end position="103"/>
    </location>
</feature>
<comment type="similarity">
    <text evidence="2 11">Belongs to the peptidase S8 family.</text>
</comment>
<evidence type="ECO:0000256" key="2">
    <source>
        <dbReference type="ARBA" id="ARBA00011073"/>
    </source>
</evidence>
<keyword evidence="3" id="KW-0964">Secreted</keyword>
<dbReference type="EMBL" id="AYRZ02000004">
    <property type="protein sequence ID" value="PHT83271.1"/>
    <property type="molecule type" value="Genomic_DNA"/>
</dbReference>
<dbReference type="FunFam" id="2.60.40.2310:FF:000001">
    <property type="entry name" value="Subtilisin-like protease SBT1.5"/>
    <property type="match status" value="1"/>
</dbReference>
<dbReference type="SUPFAM" id="SSF52025">
    <property type="entry name" value="PA domain"/>
    <property type="match status" value="1"/>
</dbReference>
<evidence type="ECO:0000256" key="1">
    <source>
        <dbReference type="ARBA" id="ARBA00004613"/>
    </source>
</evidence>
<dbReference type="OrthoDB" id="206201at2759"/>
<dbReference type="Gene3D" id="3.50.30.30">
    <property type="match status" value="1"/>
</dbReference>
<dbReference type="FunFam" id="3.30.70.80:FF:000003">
    <property type="entry name" value="Subtilisin-like protease SBT1.9"/>
    <property type="match status" value="1"/>
</dbReference>
<feature type="chain" id="PRO_5030035266" evidence="12">
    <location>
        <begin position="22"/>
        <end position="761"/>
    </location>
</feature>
<dbReference type="Proteomes" id="UP000222542">
    <property type="component" value="Unassembled WGS sequence"/>
</dbReference>
<dbReference type="InterPro" id="IPR023828">
    <property type="entry name" value="Peptidase_S8_Ser-AS"/>
</dbReference>
<evidence type="ECO:0000313" key="18">
    <source>
        <dbReference type="Proteomes" id="UP000222542"/>
    </source>
</evidence>
<dbReference type="Gramene" id="PHT83271">
    <property type="protein sequence ID" value="PHT83271"/>
    <property type="gene ID" value="T459_11714"/>
</dbReference>
<feature type="active site" description="Charge relay system" evidence="10 11">
    <location>
        <position position="135"/>
    </location>
</feature>
<evidence type="ECO:0000256" key="9">
    <source>
        <dbReference type="ARBA" id="ARBA00023180"/>
    </source>
</evidence>
<dbReference type="OMA" id="PESNAMG"/>
<evidence type="ECO:0000259" key="13">
    <source>
        <dbReference type="Pfam" id="PF00082"/>
    </source>
</evidence>
<dbReference type="SUPFAM" id="SSF52743">
    <property type="entry name" value="Subtilisin-like"/>
    <property type="match status" value="1"/>
</dbReference>
<dbReference type="GO" id="GO:0004252">
    <property type="term" value="F:serine-type endopeptidase activity"/>
    <property type="evidence" value="ECO:0000318"/>
    <property type="project" value="GO_Central"/>
</dbReference>
<dbReference type="PROSITE" id="PS00138">
    <property type="entry name" value="SUBTILASE_SER"/>
    <property type="match status" value="1"/>
</dbReference>
<evidence type="ECO:0000256" key="4">
    <source>
        <dbReference type="ARBA" id="ARBA00022670"/>
    </source>
</evidence>
<dbReference type="InterPro" id="IPR037045">
    <property type="entry name" value="S8pro/Inhibitor_I9_sf"/>
</dbReference>
<feature type="active site" description="Charge relay system" evidence="10 11">
    <location>
        <position position="208"/>
    </location>
</feature>
<dbReference type="KEGG" id="cann:107843528"/>
<evidence type="ECO:0000256" key="7">
    <source>
        <dbReference type="ARBA" id="ARBA00022825"/>
    </source>
</evidence>
<dbReference type="Gene3D" id="2.60.40.2310">
    <property type="match status" value="1"/>
</dbReference>
<dbReference type="InterPro" id="IPR041469">
    <property type="entry name" value="Subtilisin-like_FN3"/>
</dbReference>
<comment type="subcellular location">
    <subcellularLocation>
        <location evidence="1">Secreted</location>
    </subcellularLocation>
</comment>
<feature type="domain" description="Subtilisin-like protease fibronectin type-III" evidence="16">
    <location>
        <begin position="653"/>
        <end position="758"/>
    </location>
</feature>
<evidence type="ECO:0000256" key="12">
    <source>
        <dbReference type="SAM" id="SignalP"/>
    </source>
</evidence>
<keyword evidence="6 11" id="KW-0378">Hydrolase</keyword>
<feature type="active site" description="Charge relay system" evidence="10 11">
    <location>
        <position position="538"/>
    </location>
</feature>
<dbReference type="InterPro" id="IPR034197">
    <property type="entry name" value="Peptidases_S8_3"/>
</dbReference>
<evidence type="ECO:0000313" key="17">
    <source>
        <dbReference type="EMBL" id="PHT83271.1"/>
    </source>
</evidence>
<keyword evidence="5 12" id="KW-0732">Signal</keyword>
<dbReference type="PRINTS" id="PR00723">
    <property type="entry name" value="SUBTILISIN"/>
</dbReference>
<dbReference type="Gene3D" id="3.30.70.80">
    <property type="entry name" value="Peptidase S8 propeptide/proteinase inhibitor I9"/>
    <property type="match status" value="1"/>
</dbReference>
<keyword evidence="4 11" id="KW-0645">Protease</keyword>
<gene>
    <name evidence="17" type="ORF">T459_11714</name>
</gene>
<evidence type="ECO:0000256" key="8">
    <source>
        <dbReference type="ARBA" id="ARBA00023145"/>
    </source>
</evidence>
<evidence type="ECO:0000256" key="3">
    <source>
        <dbReference type="ARBA" id="ARBA00022525"/>
    </source>
</evidence>
<evidence type="ECO:0000256" key="6">
    <source>
        <dbReference type="ARBA" id="ARBA00022801"/>
    </source>
</evidence>
<dbReference type="SMR" id="A0A1U8EHF8"/>